<feature type="region of interest" description="Disordered" evidence="1">
    <location>
        <begin position="119"/>
        <end position="138"/>
    </location>
</feature>
<gene>
    <name evidence="2" type="ORF">CLF_113596</name>
</gene>
<dbReference type="EMBL" id="DF145372">
    <property type="protein sequence ID" value="GAA58128.1"/>
    <property type="molecule type" value="Genomic_DNA"/>
</dbReference>
<proteinExistence type="predicted"/>
<keyword evidence="3" id="KW-1185">Reference proteome</keyword>
<dbReference type="AlphaFoldDB" id="G7YYU9"/>
<reference key="2">
    <citation type="submission" date="2011-10" db="EMBL/GenBank/DDBJ databases">
        <title>The genome and transcriptome sequence of Clonorchis sinensis provide insights into the carcinogenic liver fluke.</title>
        <authorList>
            <person name="Wang X."/>
            <person name="Huang Y."/>
            <person name="Chen W."/>
            <person name="Liu H."/>
            <person name="Guo L."/>
            <person name="Chen Y."/>
            <person name="Luo F."/>
            <person name="Zhou W."/>
            <person name="Sun J."/>
            <person name="Mao Q."/>
            <person name="Liang P."/>
            <person name="Zhou C."/>
            <person name="Tian Y."/>
            <person name="Men J."/>
            <person name="Lv X."/>
            <person name="Huang L."/>
            <person name="Zhou J."/>
            <person name="Hu Y."/>
            <person name="Li R."/>
            <person name="Zhang F."/>
            <person name="Lei H."/>
            <person name="Li X."/>
            <person name="Hu X."/>
            <person name="Liang C."/>
            <person name="Xu J."/>
            <person name="Wu Z."/>
            <person name="Yu X."/>
        </authorList>
    </citation>
    <scope>NUCLEOTIDE SEQUENCE</scope>
    <source>
        <strain>Henan</strain>
    </source>
</reference>
<accession>G7YYU9</accession>
<sequence length="138" mass="15975">LQPLYDKYAVLTADDDDDDCFKFGFTRWYTDEVLLNRISSDILSTVFRTCRLVCHSSNSELRSGFQTFELFGPVSCDADSPGWSECRNVNAHCWCMEDETDRRTAIQYKVLPFYPKGSKKHAMPGGNEYESARKYLKR</sequence>
<evidence type="ECO:0008006" key="4">
    <source>
        <dbReference type="Google" id="ProtNLM"/>
    </source>
</evidence>
<reference evidence="2" key="1">
    <citation type="journal article" date="2011" name="Genome Biol.">
        <title>The draft genome of the carcinogenic human liver fluke Clonorchis sinensis.</title>
        <authorList>
            <person name="Wang X."/>
            <person name="Chen W."/>
            <person name="Huang Y."/>
            <person name="Sun J."/>
            <person name="Men J."/>
            <person name="Liu H."/>
            <person name="Luo F."/>
            <person name="Guo L."/>
            <person name="Lv X."/>
            <person name="Deng C."/>
            <person name="Zhou C."/>
            <person name="Fan Y."/>
            <person name="Li X."/>
            <person name="Huang L."/>
            <person name="Hu Y."/>
            <person name="Liang C."/>
            <person name="Hu X."/>
            <person name="Xu J."/>
            <person name="Yu X."/>
        </authorList>
    </citation>
    <scope>NUCLEOTIDE SEQUENCE [LARGE SCALE GENOMIC DNA]</scope>
    <source>
        <strain evidence="2">Henan</strain>
    </source>
</reference>
<feature type="non-terminal residue" evidence="2">
    <location>
        <position position="1"/>
    </location>
</feature>
<evidence type="ECO:0000313" key="2">
    <source>
        <dbReference type="EMBL" id="GAA58128.1"/>
    </source>
</evidence>
<evidence type="ECO:0000256" key="1">
    <source>
        <dbReference type="SAM" id="MobiDB-lite"/>
    </source>
</evidence>
<dbReference type="Proteomes" id="UP000008909">
    <property type="component" value="Unassembled WGS sequence"/>
</dbReference>
<name>G7YYU9_CLOSI</name>
<organism evidence="2 3">
    <name type="scientific">Clonorchis sinensis</name>
    <name type="common">Chinese liver fluke</name>
    <dbReference type="NCBI Taxonomy" id="79923"/>
    <lineage>
        <taxon>Eukaryota</taxon>
        <taxon>Metazoa</taxon>
        <taxon>Spiralia</taxon>
        <taxon>Lophotrochozoa</taxon>
        <taxon>Platyhelminthes</taxon>
        <taxon>Trematoda</taxon>
        <taxon>Digenea</taxon>
        <taxon>Opisthorchiida</taxon>
        <taxon>Opisthorchiata</taxon>
        <taxon>Opisthorchiidae</taxon>
        <taxon>Clonorchis</taxon>
    </lineage>
</organism>
<evidence type="ECO:0000313" key="3">
    <source>
        <dbReference type="Proteomes" id="UP000008909"/>
    </source>
</evidence>
<protein>
    <recommendedName>
        <fullName evidence="4">Thyroglobulin type-1 domain-containing protein</fullName>
    </recommendedName>
</protein>